<dbReference type="InParanoid" id="A0A6P6XKC7"/>
<proteinExistence type="predicted"/>
<dbReference type="InterPro" id="IPR051368">
    <property type="entry name" value="SerProtInhib-TIL_Domain"/>
</dbReference>
<dbReference type="Pfam" id="PF01826">
    <property type="entry name" value="TIL"/>
    <property type="match status" value="1"/>
</dbReference>
<dbReference type="AlphaFoldDB" id="A0A6P6XKC7"/>
<dbReference type="GO" id="GO:0030414">
    <property type="term" value="F:peptidase inhibitor activity"/>
    <property type="evidence" value="ECO:0007669"/>
    <property type="project" value="UniProtKB-KW"/>
</dbReference>
<dbReference type="InterPro" id="IPR036084">
    <property type="entry name" value="Ser_inhib-like_sf"/>
</dbReference>
<sequence length="142" mass="16067">MIILMEKIILVIFIVIIIGNNVIDGQYLDSNSYDICETNEEYLSCGSSCPPTCDDILDKNQRPRMCTMECRQGCFCKKELVRNTKDNQCIRPEQCGNGSSSAYVNINLIWLSIIIAIFTIQIGNVNSILIFQSKLINVNFTK</sequence>
<reference evidence="2" key="1">
    <citation type="submission" date="2025-08" db="UniProtKB">
        <authorList>
            <consortium name="RefSeq"/>
        </authorList>
    </citation>
    <scope>IDENTIFICATION</scope>
    <source>
        <strain evidence="2">Airmid</strain>
    </source>
</reference>
<dbReference type="KEGG" id="dpte:113788700"/>
<dbReference type="PANTHER" id="PTHR23259">
    <property type="entry name" value="RIDDLE"/>
    <property type="match status" value="1"/>
</dbReference>
<dbReference type="RefSeq" id="XP_027193970.1">
    <property type="nucleotide sequence ID" value="XM_027338169.1"/>
</dbReference>
<evidence type="ECO:0000313" key="2">
    <source>
        <dbReference type="RefSeq" id="XP_027193970.1"/>
    </source>
</evidence>
<keyword evidence="1" id="KW-1185">Reference proteome</keyword>
<dbReference type="PANTHER" id="PTHR23259:SF70">
    <property type="entry name" value="ACCESSORY GLAND PROTEIN ACP62F-RELATED"/>
    <property type="match status" value="1"/>
</dbReference>
<evidence type="ECO:0000313" key="1">
    <source>
        <dbReference type="Proteomes" id="UP000515146"/>
    </source>
</evidence>
<dbReference type="Gene3D" id="2.10.25.10">
    <property type="entry name" value="Laminin"/>
    <property type="match status" value="1"/>
</dbReference>
<accession>A0A6P6XKC7</accession>
<dbReference type="OrthoDB" id="7612169at2759"/>
<organism evidence="1 2">
    <name type="scientific">Dermatophagoides pteronyssinus</name>
    <name type="common">European house dust mite</name>
    <dbReference type="NCBI Taxonomy" id="6956"/>
    <lineage>
        <taxon>Eukaryota</taxon>
        <taxon>Metazoa</taxon>
        <taxon>Ecdysozoa</taxon>
        <taxon>Arthropoda</taxon>
        <taxon>Chelicerata</taxon>
        <taxon>Arachnida</taxon>
        <taxon>Acari</taxon>
        <taxon>Acariformes</taxon>
        <taxon>Sarcoptiformes</taxon>
        <taxon>Astigmata</taxon>
        <taxon>Psoroptidia</taxon>
        <taxon>Analgoidea</taxon>
        <taxon>Pyroglyphidae</taxon>
        <taxon>Dermatophagoidinae</taxon>
        <taxon>Dermatophagoides</taxon>
    </lineage>
</organism>
<gene>
    <name evidence="2" type="primary">LOC113788700</name>
</gene>
<dbReference type="InterPro" id="IPR002919">
    <property type="entry name" value="TIL_dom"/>
</dbReference>
<dbReference type="OMA" id="NSYDICE"/>
<protein>
    <submittedName>
        <fullName evidence="2">Cysteine-rich venom protein 1-like</fullName>
    </submittedName>
</protein>
<dbReference type="CDD" id="cd19941">
    <property type="entry name" value="TIL"/>
    <property type="match status" value="1"/>
</dbReference>
<dbReference type="SUPFAM" id="SSF57567">
    <property type="entry name" value="Serine protease inhibitors"/>
    <property type="match status" value="1"/>
</dbReference>
<name>A0A6P6XKC7_DERPT</name>
<dbReference type="Proteomes" id="UP000515146">
    <property type="component" value="Unplaced"/>
</dbReference>